<gene>
    <name evidence="2" type="ORF">FHS76_001998</name>
</gene>
<reference evidence="2 3" key="1">
    <citation type="submission" date="2020-08" db="EMBL/GenBank/DDBJ databases">
        <title>Genomic Encyclopedia of Type Strains, Phase IV (KMG-IV): sequencing the most valuable type-strain genomes for metagenomic binning, comparative biology and taxonomic classification.</title>
        <authorList>
            <person name="Goeker M."/>
        </authorList>
    </citation>
    <scope>NUCLEOTIDE SEQUENCE [LARGE SCALE GENOMIC DNA]</scope>
    <source>
        <strain evidence="2 3">DSM 26944</strain>
    </source>
</reference>
<evidence type="ECO:0000313" key="3">
    <source>
        <dbReference type="Proteomes" id="UP000555546"/>
    </source>
</evidence>
<proteinExistence type="predicted"/>
<keyword evidence="3" id="KW-1185">Reference proteome</keyword>
<sequence>MRPSPAVYRLRRLMLEKWIEEAIALLDQIDGDPDLEDDEREDDPAELGIADADGWVE</sequence>
<dbReference type="EMBL" id="JACIJG010000006">
    <property type="protein sequence ID" value="MBB5702123.1"/>
    <property type="molecule type" value="Genomic_DNA"/>
</dbReference>
<name>A0A7W9AWY0_9HYPH</name>
<comment type="caution">
    <text evidence="2">The sequence shown here is derived from an EMBL/GenBank/DDBJ whole genome shotgun (WGS) entry which is preliminary data.</text>
</comment>
<organism evidence="2 3">
    <name type="scientific">Brucella daejeonensis</name>
    <dbReference type="NCBI Taxonomy" id="659015"/>
    <lineage>
        <taxon>Bacteria</taxon>
        <taxon>Pseudomonadati</taxon>
        <taxon>Pseudomonadota</taxon>
        <taxon>Alphaproteobacteria</taxon>
        <taxon>Hyphomicrobiales</taxon>
        <taxon>Brucellaceae</taxon>
        <taxon>Brucella/Ochrobactrum group</taxon>
        <taxon>Brucella</taxon>
    </lineage>
</organism>
<evidence type="ECO:0000256" key="1">
    <source>
        <dbReference type="SAM" id="MobiDB-lite"/>
    </source>
</evidence>
<dbReference type="AlphaFoldDB" id="A0A7W9AWY0"/>
<evidence type="ECO:0000313" key="2">
    <source>
        <dbReference type="EMBL" id="MBB5702123.1"/>
    </source>
</evidence>
<dbReference type="RefSeq" id="WP_183651750.1">
    <property type="nucleotide sequence ID" value="NZ_JACIJG010000006.1"/>
</dbReference>
<accession>A0A7W9AWY0</accession>
<feature type="compositionally biased region" description="Acidic residues" evidence="1">
    <location>
        <begin position="29"/>
        <end position="45"/>
    </location>
</feature>
<feature type="region of interest" description="Disordered" evidence="1">
    <location>
        <begin position="29"/>
        <end position="57"/>
    </location>
</feature>
<dbReference type="Proteomes" id="UP000555546">
    <property type="component" value="Unassembled WGS sequence"/>
</dbReference>
<protein>
    <submittedName>
        <fullName evidence="2">Uncharacterized protein</fullName>
    </submittedName>
</protein>